<evidence type="ECO:0000313" key="1">
    <source>
        <dbReference type="EMBL" id="SBW11608.1"/>
    </source>
</evidence>
<dbReference type="EMBL" id="FLUP01000002">
    <property type="protein sequence ID" value="SBW11608.1"/>
    <property type="molecule type" value="Genomic_DNA"/>
</dbReference>
<sequence>MAVLIDSAWLALCGGNGQLQGAFR</sequence>
<dbReference type="AlphaFoldDB" id="A0A212KIZ3"/>
<gene>
    <name evidence="1" type="ORF">KM92DES2_20130</name>
</gene>
<accession>A0A212KIZ3</accession>
<name>A0A212KIZ3_9BACT</name>
<protein>
    <submittedName>
        <fullName evidence="1">Uncharacterized protein</fullName>
    </submittedName>
</protein>
<organism evidence="1">
    <name type="scientific">uncultured Desulfovibrio sp</name>
    <dbReference type="NCBI Taxonomy" id="167968"/>
    <lineage>
        <taxon>Bacteria</taxon>
        <taxon>Pseudomonadati</taxon>
        <taxon>Thermodesulfobacteriota</taxon>
        <taxon>Desulfovibrionia</taxon>
        <taxon>Desulfovibrionales</taxon>
        <taxon>Desulfovibrionaceae</taxon>
        <taxon>Desulfovibrio</taxon>
        <taxon>environmental samples</taxon>
    </lineage>
</organism>
<proteinExistence type="predicted"/>
<reference evidence="1" key="1">
    <citation type="submission" date="2016-04" db="EMBL/GenBank/DDBJ databases">
        <authorList>
            <person name="Evans L.H."/>
            <person name="Alamgir A."/>
            <person name="Owens N."/>
            <person name="Weber N.D."/>
            <person name="Virtaneva K."/>
            <person name="Barbian K."/>
            <person name="Babar A."/>
            <person name="Rosenke K."/>
        </authorList>
    </citation>
    <scope>NUCLEOTIDE SEQUENCE</scope>
    <source>
        <strain evidence="1">92-2</strain>
    </source>
</reference>